<dbReference type="SUPFAM" id="SSF55174">
    <property type="entry name" value="Alpha-L RNA-binding motif"/>
    <property type="match status" value="1"/>
</dbReference>
<reference evidence="6 7" key="1">
    <citation type="journal article" date="2017" name="ISME J.">
        <title>Energy and carbon metabolisms in a deep terrestrial subsurface fluid microbial community.</title>
        <authorList>
            <person name="Momper L."/>
            <person name="Jungbluth S.P."/>
            <person name="Lee M.D."/>
            <person name="Amend J.P."/>
        </authorList>
    </citation>
    <scope>NUCLEOTIDE SEQUENCE [LARGE SCALE GENOMIC DNA]</scope>
    <source>
        <strain evidence="6">SURF_26</strain>
    </source>
</reference>
<dbReference type="AlphaFoldDB" id="A0A3A4RFF8"/>
<organism evidence="6 7">
    <name type="scientific">Candidatus Auribacter fodinae</name>
    <dbReference type="NCBI Taxonomy" id="2093366"/>
    <lineage>
        <taxon>Bacteria</taxon>
        <taxon>Pseudomonadati</taxon>
        <taxon>Candidatus Auribacterota</taxon>
        <taxon>Candidatus Auribacteria</taxon>
        <taxon>Candidatus Auribacterales</taxon>
        <taxon>Candidatus Auribacteraceae</taxon>
        <taxon>Candidatus Auribacter</taxon>
    </lineage>
</organism>
<evidence type="ECO:0000256" key="1">
    <source>
        <dbReference type="ARBA" id="ARBA00022884"/>
    </source>
</evidence>
<dbReference type="InterPro" id="IPR002877">
    <property type="entry name" value="RNA_MeTrfase_FtsJ_dom"/>
</dbReference>
<name>A0A3A4RFF8_9BACT</name>
<dbReference type="Pfam" id="PF01479">
    <property type="entry name" value="S4"/>
    <property type="match status" value="1"/>
</dbReference>
<keyword evidence="6" id="KW-0489">Methyltransferase</keyword>
<dbReference type="Proteomes" id="UP000266426">
    <property type="component" value="Unassembled WGS sequence"/>
</dbReference>
<feature type="domain" description="RNA-binding S4" evidence="4">
    <location>
        <begin position="5"/>
        <end position="48"/>
    </location>
</feature>
<gene>
    <name evidence="6" type="ORF">C4541_04455</name>
</gene>
<comment type="caution">
    <text evidence="6">The sequence shown here is derived from an EMBL/GenBank/DDBJ whole genome shotgun (WGS) entry which is preliminary data.</text>
</comment>
<dbReference type="CDD" id="cd00165">
    <property type="entry name" value="S4"/>
    <property type="match status" value="1"/>
</dbReference>
<dbReference type="PANTHER" id="PTHR32319:SF0">
    <property type="entry name" value="BACTERIAL HEMOLYSIN-LIKE PROTEIN"/>
    <property type="match status" value="1"/>
</dbReference>
<accession>A0A3A4RFF8</accession>
<dbReference type="InterPro" id="IPR002942">
    <property type="entry name" value="S4_RNA-bd"/>
</dbReference>
<dbReference type="SUPFAM" id="SSF53335">
    <property type="entry name" value="S-adenosyl-L-methionine-dependent methyltransferases"/>
    <property type="match status" value="1"/>
</dbReference>
<evidence type="ECO:0000313" key="6">
    <source>
        <dbReference type="EMBL" id="RJP60301.1"/>
    </source>
</evidence>
<dbReference type="GO" id="GO:0008168">
    <property type="term" value="F:methyltransferase activity"/>
    <property type="evidence" value="ECO:0007669"/>
    <property type="project" value="UniProtKB-KW"/>
</dbReference>
<keyword evidence="6" id="KW-0808">Transferase</keyword>
<evidence type="ECO:0000259" key="5">
    <source>
        <dbReference type="Pfam" id="PF01728"/>
    </source>
</evidence>
<proteinExistence type="inferred from homology"/>
<dbReference type="PANTHER" id="PTHR32319">
    <property type="entry name" value="BACTERIAL HEMOLYSIN-LIKE PROTEIN"/>
    <property type="match status" value="1"/>
</dbReference>
<dbReference type="GO" id="GO:0032259">
    <property type="term" value="P:methylation"/>
    <property type="evidence" value="ECO:0007669"/>
    <property type="project" value="UniProtKB-KW"/>
</dbReference>
<dbReference type="Gene3D" id="3.40.50.150">
    <property type="entry name" value="Vaccinia Virus protein VP39"/>
    <property type="match status" value="1"/>
</dbReference>
<dbReference type="Gene3D" id="3.10.290.10">
    <property type="entry name" value="RNA-binding S4 domain"/>
    <property type="match status" value="1"/>
</dbReference>
<dbReference type="InterPro" id="IPR036986">
    <property type="entry name" value="S4_RNA-bd_sf"/>
</dbReference>
<evidence type="ECO:0000256" key="2">
    <source>
        <dbReference type="ARBA" id="ARBA00029460"/>
    </source>
</evidence>
<dbReference type="InterPro" id="IPR004538">
    <property type="entry name" value="Hemolysin_A/TlyA"/>
</dbReference>
<dbReference type="NCBIfam" id="TIGR00478">
    <property type="entry name" value="tly"/>
    <property type="match status" value="1"/>
</dbReference>
<protein>
    <submittedName>
        <fullName evidence="6">TlyA family RNA methyltransferase</fullName>
    </submittedName>
</protein>
<dbReference type="PROSITE" id="PS50889">
    <property type="entry name" value="S4"/>
    <property type="match status" value="1"/>
</dbReference>
<dbReference type="InterPro" id="IPR029063">
    <property type="entry name" value="SAM-dependent_MTases_sf"/>
</dbReference>
<evidence type="ECO:0000256" key="3">
    <source>
        <dbReference type="PROSITE-ProRule" id="PRU00182"/>
    </source>
</evidence>
<dbReference type="EMBL" id="QZJZ01000031">
    <property type="protein sequence ID" value="RJP60301.1"/>
    <property type="molecule type" value="Genomic_DNA"/>
</dbReference>
<feature type="domain" description="Ribosomal RNA methyltransferase FtsJ" evidence="5">
    <location>
        <begin position="60"/>
        <end position="241"/>
    </location>
</feature>
<keyword evidence="1 3" id="KW-0694">RNA-binding</keyword>
<evidence type="ECO:0000259" key="4">
    <source>
        <dbReference type="Pfam" id="PF01479"/>
    </source>
</evidence>
<dbReference type="InterPro" id="IPR047048">
    <property type="entry name" value="TlyA"/>
</dbReference>
<dbReference type="PIRSF" id="PIRSF005578">
    <property type="entry name" value="TlyA"/>
    <property type="match status" value="1"/>
</dbReference>
<sequence length="247" mass="27173">MKKKQRVDQLLVALGHFSTREQAKRAVMAGFVSVEGIQHLKPGQLIDTETEFIIKEREPFVSRGGYKLQAALDGFNLSVCSKICLDVGASTGGFTDCLLQYGAKKVYSVDVGKGLMDWSLRNDPRVVLIEEKNARYMVADDIPEQVDILTIDASFISLKIIIPAVLPFLKTGGYLLPLVKPQFEAGKGQVGKNGVVKDKNLILNILDDMIEFLTSIGLEVNGRVRSPILGPAGNKEFLIWAIKPSVR</sequence>
<evidence type="ECO:0000313" key="7">
    <source>
        <dbReference type="Proteomes" id="UP000266426"/>
    </source>
</evidence>
<dbReference type="Pfam" id="PF01728">
    <property type="entry name" value="FtsJ"/>
    <property type="match status" value="1"/>
</dbReference>
<comment type="similarity">
    <text evidence="2">Belongs to the TlyA family.</text>
</comment>
<dbReference type="CDD" id="cd02440">
    <property type="entry name" value="AdoMet_MTases"/>
    <property type="match status" value="1"/>
</dbReference>
<dbReference type="GO" id="GO:0003723">
    <property type="term" value="F:RNA binding"/>
    <property type="evidence" value="ECO:0007669"/>
    <property type="project" value="UniProtKB-KW"/>
</dbReference>